<gene>
    <name evidence="4" type="ORF">VOLCADRAFT_91788</name>
</gene>
<dbReference type="GO" id="GO:0004520">
    <property type="term" value="F:DNA endonuclease activity"/>
    <property type="evidence" value="ECO:0007669"/>
    <property type="project" value="TreeGrafter"/>
</dbReference>
<feature type="compositionally biased region" description="Gly residues" evidence="2">
    <location>
        <begin position="496"/>
        <end position="506"/>
    </location>
</feature>
<feature type="region of interest" description="Disordered" evidence="2">
    <location>
        <begin position="12"/>
        <end position="40"/>
    </location>
</feature>
<dbReference type="GeneID" id="9615356"/>
<dbReference type="eggNOG" id="KOG1000">
    <property type="taxonomic scope" value="Eukaryota"/>
</dbReference>
<sequence>MDRLAEALQGFDGAVGSSGADGGGGSGGGDDDDGGVGGGGAGGGAVWQGVNYVRIDGSHDSGERRTAVMRFRDDPTVRVALLSITAAAVGLDFSAASAVVFVELPNEVHDGSEASAVAAAAGPAAAAAAAAAAGGGPVTGLAVDAVVDLELQQQVDEQLPGPSNAALVAGTVARGGFGGAGGPSGVDSSSRALALAMTACVEEAMPQPSDLQSAGEDAAKASKAAVSEAGDGGRLDIANGEERVAAGGLNQQLAPAGTAAAAAAALEMRPSQLPAPLSQQLLYDSGMVPMTPGSIAMTPSRAALLQMLPASTTFYFEVSCHTSRVHLHLAPDGSRPVGLSLPVELLRNHPQSAMLKSILDEHAARWARERLTAAANRRQRRQELQPPATAVAALPSTAAVAVELLPPKASVLPCAPSAPLAQAEVPCGDAAAAAAAECPSCATGTVGAADTDANAVAAAAAARSDLPLAPVQDPVPLQGRLRCDEATAGCVLATAGGDGDSGGDDSGNGEQDDGGRAARLSFVGPVGLVAPLPSLSPVQLAEGVAEAAAFVRDWCELRAVSRNRLYGAVLERYFQDALEAVTSEAVAAGAYGTSTTRYVQGAPVKVPEGATLHPVQVRTEARYGNAAGNGSSGGGGGGSGDSSSGWRTYQQAFLLDGRVRLCLNCGKPVQDAAGLPASTPLMTTDLLFCDPHCETAYFVKASGGALRRTLARLEHGVCQMCGLDCANLVRQLQTIRATSRDFLAKRRAVVERLAPRLTRHGYTTHLERLLRQATEGLAWQADHITPVYAGGGLCDVDNMRTLCVACHADVTKAQCKQRAAERQQRRLGTRDIRTFWAKPPPGGGGGLPPLPNNKRRTDPWVVPANKRRRPAAGRGVTYIDTSDDSPSQTPSLAAAVAAAVAVRGRGGGAGAGRYGNPVTLKAVPCVGLYGDDDDDDNVWEFKVIDLTTGGGAAGDDGVGRPVAVDDASDAAAAAVVQEVVNLADSDLGEGDEEQAVAAATAAVAASPVASTADLAGMTQQQEKGSQTVKAESQSASDAADGFAAAAAAAAVAPAGGLGGRSGARSWAGRLRDRVLEGRGGGGGGDGNAGKVGDEHATLVPGVAGATDDSVVGVLGSVSEQLAAAAAAAAAADTATEAMDVSVARTYGDCVACDDPSDGTAVGADVHSEVGCGGFSGGGGDGDGGLGGLAEGGDVEGKLDVAALPGTLLKVKHSVTQKDYVINRWLGREQGIKVSKSSGYYKPA</sequence>
<dbReference type="PANTHER" id="PTHR45766">
    <property type="entry name" value="DNA ANNEALING HELICASE AND ENDONUCLEASE ZRANB3 FAMILY MEMBER"/>
    <property type="match status" value="1"/>
</dbReference>
<dbReference type="GO" id="GO:0043596">
    <property type="term" value="C:nuclear replication fork"/>
    <property type="evidence" value="ECO:0007669"/>
    <property type="project" value="TreeGrafter"/>
</dbReference>
<proteinExistence type="predicted"/>
<dbReference type="EMBL" id="GL378343">
    <property type="protein sequence ID" value="EFJ47804.1"/>
    <property type="molecule type" value="Genomic_DNA"/>
</dbReference>
<dbReference type="KEGG" id="vcn:VOLCADRAFT_91788"/>
<evidence type="ECO:0000313" key="4">
    <source>
        <dbReference type="EMBL" id="EFJ47804.1"/>
    </source>
</evidence>
<dbReference type="PANTHER" id="PTHR45766:SF6">
    <property type="entry name" value="SWI_SNF-RELATED MATRIX-ASSOCIATED ACTIN-DEPENDENT REGULATOR OF CHROMATIN SUBFAMILY A-LIKE PROTEIN 1"/>
    <property type="match status" value="1"/>
</dbReference>
<feature type="region of interest" description="Disordered" evidence="2">
    <location>
        <begin position="494"/>
        <end position="515"/>
    </location>
</feature>
<dbReference type="STRING" id="3068.D8TXY6"/>
<dbReference type="OrthoDB" id="2801544at2759"/>
<keyword evidence="5" id="KW-1185">Reference proteome</keyword>
<dbReference type="InterPro" id="IPR001650">
    <property type="entry name" value="Helicase_C-like"/>
</dbReference>
<accession>D8TXY6</accession>
<feature type="compositionally biased region" description="Gly residues" evidence="2">
    <location>
        <begin position="630"/>
        <end position="640"/>
    </location>
</feature>
<dbReference type="Proteomes" id="UP000001058">
    <property type="component" value="Unassembled WGS sequence"/>
</dbReference>
<dbReference type="InterPro" id="IPR003615">
    <property type="entry name" value="HNH_nuc"/>
</dbReference>
<protein>
    <recommendedName>
        <fullName evidence="3">Helicase C-terminal domain-containing protein</fullName>
    </recommendedName>
</protein>
<dbReference type="Gene3D" id="3.40.50.300">
    <property type="entry name" value="P-loop containing nucleotide triphosphate hydrolases"/>
    <property type="match status" value="1"/>
</dbReference>
<evidence type="ECO:0000313" key="5">
    <source>
        <dbReference type="Proteomes" id="UP000001058"/>
    </source>
</evidence>
<evidence type="ECO:0000256" key="1">
    <source>
        <dbReference type="ARBA" id="ARBA00022801"/>
    </source>
</evidence>
<feature type="region of interest" description="Disordered" evidence="2">
    <location>
        <begin position="206"/>
        <end position="235"/>
    </location>
</feature>
<feature type="region of interest" description="Disordered" evidence="2">
    <location>
        <begin position="834"/>
        <end position="859"/>
    </location>
</feature>
<dbReference type="CDD" id="cd18793">
    <property type="entry name" value="SF2_C_SNF"/>
    <property type="match status" value="1"/>
</dbReference>
<dbReference type="AlphaFoldDB" id="D8TXY6"/>
<dbReference type="GO" id="GO:0008270">
    <property type="term" value="F:zinc ion binding"/>
    <property type="evidence" value="ECO:0007669"/>
    <property type="project" value="InterPro"/>
</dbReference>
<dbReference type="SMART" id="SM00490">
    <property type="entry name" value="HELICc"/>
    <property type="match status" value="1"/>
</dbReference>
<dbReference type="RefSeq" id="XP_002951275.1">
    <property type="nucleotide sequence ID" value="XM_002951229.1"/>
</dbReference>
<evidence type="ECO:0000256" key="2">
    <source>
        <dbReference type="SAM" id="MobiDB-lite"/>
    </source>
</evidence>
<feature type="region of interest" description="Disordered" evidence="2">
    <location>
        <begin position="624"/>
        <end position="643"/>
    </location>
</feature>
<dbReference type="Gene3D" id="1.10.30.50">
    <property type="match status" value="1"/>
</dbReference>
<organism evidence="5">
    <name type="scientific">Volvox carteri f. nagariensis</name>
    <dbReference type="NCBI Taxonomy" id="3068"/>
    <lineage>
        <taxon>Eukaryota</taxon>
        <taxon>Viridiplantae</taxon>
        <taxon>Chlorophyta</taxon>
        <taxon>core chlorophytes</taxon>
        <taxon>Chlorophyceae</taxon>
        <taxon>CS clade</taxon>
        <taxon>Chlamydomonadales</taxon>
        <taxon>Volvocaceae</taxon>
        <taxon>Volvox</taxon>
    </lineage>
</organism>
<name>D8TXY6_VOLCA</name>
<dbReference type="GO" id="GO:0003676">
    <property type="term" value="F:nucleic acid binding"/>
    <property type="evidence" value="ECO:0007669"/>
    <property type="project" value="InterPro"/>
</dbReference>
<dbReference type="Pfam" id="PF01844">
    <property type="entry name" value="HNH"/>
    <property type="match status" value="1"/>
</dbReference>
<dbReference type="GO" id="GO:0031297">
    <property type="term" value="P:replication fork processing"/>
    <property type="evidence" value="ECO:0007669"/>
    <property type="project" value="TreeGrafter"/>
</dbReference>
<dbReference type="CDD" id="cd00085">
    <property type="entry name" value="HNHc"/>
    <property type="match status" value="1"/>
</dbReference>
<evidence type="ECO:0000259" key="3">
    <source>
        <dbReference type="SMART" id="SM00490"/>
    </source>
</evidence>
<dbReference type="InParanoid" id="D8TXY6"/>
<dbReference type="InterPro" id="IPR002711">
    <property type="entry name" value="HNH"/>
</dbReference>
<feature type="domain" description="Helicase C-terminal" evidence="3">
    <location>
        <begin position="2"/>
        <end position="176"/>
    </location>
</feature>
<dbReference type="Pfam" id="PF00271">
    <property type="entry name" value="Helicase_C"/>
    <property type="match status" value="1"/>
</dbReference>
<feature type="compositionally biased region" description="Gly residues" evidence="2">
    <location>
        <begin position="19"/>
        <end position="28"/>
    </location>
</feature>
<dbReference type="GO" id="GO:0006281">
    <property type="term" value="P:DNA repair"/>
    <property type="evidence" value="ECO:0007669"/>
    <property type="project" value="TreeGrafter"/>
</dbReference>
<dbReference type="InterPro" id="IPR049730">
    <property type="entry name" value="SNF2/RAD54-like_C"/>
</dbReference>
<keyword evidence="1" id="KW-0378">Hydrolase</keyword>
<dbReference type="GO" id="GO:0016787">
    <property type="term" value="F:hydrolase activity"/>
    <property type="evidence" value="ECO:0007669"/>
    <property type="project" value="UniProtKB-KW"/>
</dbReference>
<dbReference type="SUPFAM" id="SSF52540">
    <property type="entry name" value="P-loop containing nucleoside triphosphate hydrolases"/>
    <property type="match status" value="1"/>
</dbReference>
<dbReference type="InterPro" id="IPR027417">
    <property type="entry name" value="P-loop_NTPase"/>
</dbReference>
<reference evidence="4 5" key="1">
    <citation type="journal article" date="2010" name="Science">
        <title>Genomic analysis of organismal complexity in the multicellular green alga Volvox carteri.</title>
        <authorList>
            <person name="Prochnik S.E."/>
            <person name="Umen J."/>
            <person name="Nedelcu A.M."/>
            <person name="Hallmann A."/>
            <person name="Miller S.M."/>
            <person name="Nishii I."/>
            <person name="Ferris P."/>
            <person name="Kuo A."/>
            <person name="Mitros T."/>
            <person name="Fritz-Laylin L.K."/>
            <person name="Hellsten U."/>
            <person name="Chapman J."/>
            <person name="Simakov O."/>
            <person name="Rensing S.A."/>
            <person name="Terry A."/>
            <person name="Pangilinan J."/>
            <person name="Kapitonov V."/>
            <person name="Jurka J."/>
            <person name="Salamov A."/>
            <person name="Shapiro H."/>
            <person name="Schmutz J."/>
            <person name="Grimwood J."/>
            <person name="Lindquist E."/>
            <person name="Lucas S."/>
            <person name="Grigoriev I.V."/>
            <person name="Schmitt R."/>
            <person name="Kirk D."/>
            <person name="Rokhsar D.S."/>
        </authorList>
    </citation>
    <scope>NUCLEOTIDE SEQUENCE [LARGE SCALE GENOMIC DNA]</scope>
    <source>
        <strain evidence="5">f. Nagariensis / Eve</strain>
    </source>
</reference>